<dbReference type="OrthoDB" id="1902587at2759"/>
<organism evidence="6 7">
    <name type="scientific">Lunasporangiospora selenospora</name>
    <dbReference type="NCBI Taxonomy" id="979761"/>
    <lineage>
        <taxon>Eukaryota</taxon>
        <taxon>Fungi</taxon>
        <taxon>Fungi incertae sedis</taxon>
        <taxon>Mucoromycota</taxon>
        <taxon>Mortierellomycotina</taxon>
        <taxon>Mortierellomycetes</taxon>
        <taxon>Mortierellales</taxon>
        <taxon>Mortierellaceae</taxon>
        <taxon>Lunasporangiospora</taxon>
    </lineage>
</organism>
<gene>
    <name evidence="6" type="ORF">BGW38_005853</name>
</gene>
<feature type="region of interest" description="Disordered" evidence="5">
    <location>
        <begin position="1"/>
        <end position="27"/>
    </location>
</feature>
<protein>
    <recommendedName>
        <fullName evidence="2">peptidylprolyl isomerase</fullName>
        <ecNumber evidence="2">5.2.1.8</ecNumber>
    </recommendedName>
</protein>
<dbReference type="PANTHER" id="PTHR46512">
    <property type="entry name" value="PEPTIDYLPROLYL ISOMERASE"/>
    <property type="match status" value="1"/>
</dbReference>
<dbReference type="SUPFAM" id="SSF48452">
    <property type="entry name" value="TPR-like"/>
    <property type="match status" value="1"/>
</dbReference>
<evidence type="ECO:0000256" key="2">
    <source>
        <dbReference type="ARBA" id="ARBA00013194"/>
    </source>
</evidence>
<evidence type="ECO:0000256" key="3">
    <source>
        <dbReference type="ARBA" id="ARBA00023110"/>
    </source>
</evidence>
<comment type="caution">
    <text evidence="6">The sequence shown here is derived from an EMBL/GenBank/DDBJ whole genome shotgun (WGS) entry which is preliminary data.</text>
</comment>
<evidence type="ECO:0000256" key="1">
    <source>
        <dbReference type="ARBA" id="ARBA00000971"/>
    </source>
</evidence>
<reference evidence="6" key="1">
    <citation type="journal article" date="2020" name="Fungal Divers.">
        <title>Resolving the Mortierellaceae phylogeny through synthesis of multi-gene phylogenetics and phylogenomics.</title>
        <authorList>
            <person name="Vandepol N."/>
            <person name="Liber J."/>
            <person name="Desiro A."/>
            <person name="Na H."/>
            <person name="Kennedy M."/>
            <person name="Barry K."/>
            <person name="Grigoriev I.V."/>
            <person name="Miller A.N."/>
            <person name="O'Donnell K."/>
            <person name="Stajich J.E."/>
            <person name="Bonito G."/>
        </authorList>
    </citation>
    <scope>NUCLEOTIDE SEQUENCE</scope>
    <source>
        <strain evidence="6">KOD1015</strain>
    </source>
</reference>
<sequence>SADNPAAKLSLAQKKKEQGNADFKSGDNAAAARAYNDGAELLKDMAGASPEQLQESGPLRVALLANSAAAYLKLNENAKAVDACQQALRLQADHVKVTFRLAQAYLGLSEFADAQKAAQRGLGISPGDAAFTSLLSVISSKEAAYKKKERAAYSKMFN</sequence>
<dbReference type="Proteomes" id="UP000780801">
    <property type="component" value="Unassembled WGS sequence"/>
</dbReference>
<name>A0A9P6KAM3_9FUNG</name>
<evidence type="ECO:0000313" key="7">
    <source>
        <dbReference type="Proteomes" id="UP000780801"/>
    </source>
</evidence>
<keyword evidence="4" id="KW-0413">Isomerase</keyword>
<evidence type="ECO:0000313" key="6">
    <source>
        <dbReference type="EMBL" id="KAF9578379.1"/>
    </source>
</evidence>
<dbReference type="GO" id="GO:0003755">
    <property type="term" value="F:peptidyl-prolyl cis-trans isomerase activity"/>
    <property type="evidence" value="ECO:0007669"/>
    <property type="project" value="UniProtKB-EC"/>
</dbReference>
<accession>A0A9P6KAM3</accession>
<dbReference type="InterPro" id="IPR011990">
    <property type="entry name" value="TPR-like_helical_dom_sf"/>
</dbReference>
<dbReference type="EMBL" id="JAABOA010003713">
    <property type="protein sequence ID" value="KAF9578379.1"/>
    <property type="molecule type" value="Genomic_DNA"/>
</dbReference>
<keyword evidence="7" id="KW-1185">Reference proteome</keyword>
<dbReference type="InterPro" id="IPR050754">
    <property type="entry name" value="FKBP4/5/8-like"/>
</dbReference>
<feature type="non-terminal residue" evidence="6">
    <location>
        <position position="158"/>
    </location>
</feature>
<comment type="catalytic activity">
    <reaction evidence="1">
        <text>[protein]-peptidylproline (omega=180) = [protein]-peptidylproline (omega=0)</text>
        <dbReference type="Rhea" id="RHEA:16237"/>
        <dbReference type="Rhea" id="RHEA-COMP:10747"/>
        <dbReference type="Rhea" id="RHEA-COMP:10748"/>
        <dbReference type="ChEBI" id="CHEBI:83833"/>
        <dbReference type="ChEBI" id="CHEBI:83834"/>
        <dbReference type="EC" id="5.2.1.8"/>
    </reaction>
</comment>
<dbReference type="Pfam" id="PF14559">
    <property type="entry name" value="TPR_19"/>
    <property type="match status" value="1"/>
</dbReference>
<dbReference type="AlphaFoldDB" id="A0A9P6KAM3"/>
<keyword evidence="3" id="KW-0697">Rotamase</keyword>
<dbReference type="PANTHER" id="PTHR46512:SF9">
    <property type="entry name" value="PEPTIDYLPROLYL ISOMERASE"/>
    <property type="match status" value="1"/>
</dbReference>
<dbReference type="EC" id="5.2.1.8" evidence="2"/>
<evidence type="ECO:0000256" key="4">
    <source>
        <dbReference type="ARBA" id="ARBA00023235"/>
    </source>
</evidence>
<evidence type="ECO:0000256" key="5">
    <source>
        <dbReference type="SAM" id="MobiDB-lite"/>
    </source>
</evidence>
<dbReference type="Gene3D" id="1.25.40.10">
    <property type="entry name" value="Tetratricopeptide repeat domain"/>
    <property type="match status" value="1"/>
</dbReference>
<proteinExistence type="predicted"/>
<dbReference type="InterPro" id="IPR019734">
    <property type="entry name" value="TPR_rpt"/>
</dbReference>
<dbReference type="SMART" id="SM00028">
    <property type="entry name" value="TPR"/>
    <property type="match status" value="2"/>
</dbReference>